<evidence type="ECO:0008006" key="3">
    <source>
        <dbReference type="Google" id="ProtNLM"/>
    </source>
</evidence>
<reference evidence="1 2" key="1">
    <citation type="submission" date="2024-10" db="EMBL/GenBank/DDBJ databases">
        <title>Updated reference genomes for cyclostephanoid diatoms.</title>
        <authorList>
            <person name="Roberts W.R."/>
            <person name="Alverson A.J."/>
        </authorList>
    </citation>
    <scope>NUCLEOTIDE SEQUENCE [LARGE SCALE GENOMIC DNA]</scope>
    <source>
        <strain evidence="1 2">AJA228-03</strain>
    </source>
</reference>
<gene>
    <name evidence="1" type="ORF">ACHAXA_006988</name>
</gene>
<evidence type="ECO:0000313" key="1">
    <source>
        <dbReference type="EMBL" id="KAL3806082.1"/>
    </source>
</evidence>
<dbReference type="SUPFAM" id="SSF54292">
    <property type="entry name" value="2Fe-2S ferredoxin-like"/>
    <property type="match status" value="1"/>
</dbReference>
<accession>A0ABD3R0N6</accession>
<protein>
    <recommendedName>
        <fullName evidence="3">2Fe-2S ferredoxin-type domain-containing protein</fullName>
    </recommendedName>
</protein>
<dbReference type="PROSITE" id="PS00197">
    <property type="entry name" value="2FE2S_FER_1"/>
    <property type="match status" value="1"/>
</dbReference>
<organism evidence="1 2">
    <name type="scientific">Cyclostephanos tholiformis</name>
    <dbReference type="NCBI Taxonomy" id="382380"/>
    <lineage>
        <taxon>Eukaryota</taxon>
        <taxon>Sar</taxon>
        <taxon>Stramenopiles</taxon>
        <taxon>Ochrophyta</taxon>
        <taxon>Bacillariophyta</taxon>
        <taxon>Coscinodiscophyceae</taxon>
        <taxon>Thalassiosirophycidae</taxon>
        <taxon>Stephanodiscales</taxon>
        <taxon>Stephanodiscaceae</taxon>
        <taxon>Cyclostephanos</taxon>
    </lineage>
</organism>
<comment type="caution">
    <text evidence="1">The sequence shown here is derived from an EMBL/GenBank/DDBJ whole genome shotgun (WGS) entry which is preliminary data.</text>
</comment>
<dbReference type="AlphaFoldDB" id="A0ABD3R0N6"/>
<sequence length="146" mass="15584">MIPNSKPTFIMAIIAINSTSAFTATPLRNSAIMSRIPSQLDMFGDGLKNAFSNDDSLGKKENAGLKKGPKVSEVTVNGKPIKAVAGQKVSQVMSAARVKRLNYLRDVSFASCKKGDCGTCELMINGRIEKACNAKIPLGKCTIQTC</sequence>
<proteinExistence type="predicted"/>
<dbReference type="EMBL" id="JALLPB020000895">
    <property type="protein sequence ID" value="KAL3806082.1"/>
    <property type="molecule type" value="Genomic_DNA"/>
</dbReference>
<dbReference type="Proteomes" id="UP001530377">
    <property type="component" value="Unassembled WGS sequence"/>
</dbReference>
<name>A0ABD3R0N6_9STRA</name>
<dbReference type="InterPro" id="IPR006058">
    <property type="entry name" value="2Fe2S_fd_BS"/>
</dbReference>
<evidence type="ECO:0000313" key="2">
    <source>
        <dbReference type="Proteomes" id="UP001530377"/>
    </source>
</evidence>
<dbReference type="InterPro" id="IPR036010">
    <property type="entry name" value="2Fe-2S_ferredoxin-like_sf"/>
</dbReference>
<keyword evidence="2" id="KW-1185">Reference proteome</keyword>